<sequence>MGKKIYWIIIFITLAVNVVALQWTIESFFGEEYEHVITYSIVSIVSSLICVLTFWRWRKQEYK</sequence>
<keyword evidence="3" id="KW-1185">Reference proteome</keyword>
<name>A0A0A5G2Z3_9BACI</name>
<dbReference type="Proteomes" id="UP000030403">
    <property type="component" value="Unassembled WGS sequence"/>
</dbReference>
<reference evidence="2 3" key="1">
    <citation type="submission" date="2013-08" db="EMBL/GenBank/DDBJ databases">
        <authorList>
            <person name="Huang J."/>
            <person name="Wang G."/>
        </authorList>
    </citation>
    <scope>NUCLEOTIDE SEQUENCE [LARGE SCALE GENOMIC DNA]</scope>
    <source>
        <strain evidence="2 3">BH030004</strain>
    </source>
</reference>
<evidence type="ECO:0000313" key="3">
    <source>
        <dbReference type="Proteomes" id="UP000030403"/>
    </source>
</evidence>
<dbReference type="RefSeq" id="WP_027447870.1">
    <property type="nucleotide sequence ID" value="NZ_AVPF01000031.1"/>
</dbReference>
<dbReference type="eggNOG" id="ENOG5032HHR">
    <property type="taxonomic scope" value="Bacteria"/>
</dbReference>
<organism evidence="2 3">
    <name type="scientific">Pontibacillus marinus BH030004 = DSM 16465</name>
    <dbReference type="NCBI Taxonomy" id="1385511"/>
    <lineage>
        <taxon>Bacteria</taxon>
        <taxon>Bacillati</taxon>
        <taxon>Bacillota</taxon>
        <taxon>Bacilli</taxon>
        <taxon>Bacillales</taxon>
        <taxon>Bacillaceae</taxon>
        <taxon>Pontibacillus</taxon>
    </lineage>
</organism>
<dbReference type="STRING" id="1385511.GCA_000425225_00384"/>
<accession>A0A0A5G2Z3</accession>
<feature type="transmembrane region" description="Helical" evidence="1">
    <location>
        <begin position="5"/>
        <end position="25"/>
    </location>
</feature>
<evidence type="ECO:0000256" key="1">
    <source>
        <dbReference type="SAM" id="Phobius"/>
    </source>
</evidence>
<proteinExistence type="predicted"/>
<keyword evidence="1" id="KW-1133">Transmembrane helix</keyword>
<keyword evidence="1" id="KW-0812">Transmembrane</keyword>
<keyword evidence="1" id="KW-0472">Membrane</keyword>
<dbReference type="OrthoDB" id="2692071at2"/>
<dbReference type="AlphaFoldDB" id="A0A0A5G2Z3"/>
<dbReference type="EMBL" id="AVPF01000031">
    <property type="protein sequence ID" value="KGX86419.1"/>
    <property type="molecule type" value="Genomic_DNA"/>
</dbReference>
<gene>
    <name evidence="2" type="ORF">N783_12275</name>
</gene>
<protein>
    <submittedName>
        <fullName evidence="2">Uncharacterized protein</fullName>
    </submittedName>
</protein>
<feature type="transmembrane region" description="Helical" evidence="1">
    <location>
        <begin position="37"/>
        <end position="57"/>
    </location>
</feature>
<comment type="caution">
    <text evidence="2">The sequence shown here is derived from an EMBL/GenBank/DDBJ whole genome shotgun (WGS) entry which is preliminary data.</text>
</comment>
<evidence type="ECO:0000313" key="2">
    <source>
        <dbReference type="EMBL" id="KGX86419.1"/>
    </source>
</evidence>